<keyword evidence="3" id="KW-0378">Hydrolase</keyword>
<evidence type="ECO:0000256" key="3">
    <source>
        <dbReference type="ARBA" id="ARBA00022801"/>
    </source>
</evidence>
<gene>
    <name evidence="8" type="ORF">SAMN05216582_10953</name>
</gene>
<feature type="domain" description="Phosphotyrosine protein phosphatase I" evidence="7">
    <location>
        <begin position="2"/>
        <end position="147"/>
    </location>
</feature>
<name>A0A1M6TUK4_SELRU</name>
<dbReference type="Proteomes" id="UP000184263">
    <property type="component" value="Unassembled WGS sequence"/>
</dbReference>
<proteinExistence type="inferred from homology"/>
<dbReference type="InterPro" id="IPR017867">
    <property type="entry name" value="Tyr_phospatase_low_mol_wt"/>
</dbReference>
<dbReference type="InterPro" id="IPR036196">
    <property type="entry name" value="Ptyr_pPase_sf"/>
</dbReference>
<evidence type="ECO:0000259" key="7">
    <source>
        <dbReference type="SMART" id="SM00226"/>
    </source>
</evidence>
<evidence type="ECO:0000256" key="6">
    <source>
        <dbReference type="PIRSR" id="PIRSR617867-1"/>
    </source>
</evidence>
<dbReference type="AlphaFoldDB" id="A0A1M6TUK4"/>
<dbReference type="Pfam" id="PF01451">
    <property type="entry name" value="LMWPc"/>
    <property type="match status" value="1"/>
</dbReference>
<evidence type="ECO:0000256" key="5">
    <source>
        <dbReference type="ARBA" id="ARBA00051722"/>
    </source>
</evidence>
<accession>A0A1M6TUK4</accession>
<evidence type="ECO:0000256" key="2">
    <source>
        <dbReference type="ARBA" id="ARBA00013064"/>
    </source>
</evidence>
<feature type="active site" description="Proton donor" evidence="6">
    <location>
        <position position="123"/>
    </location>
</feature>
<reference evidence="8 9" key="1">
    <citation type="submission" date="2016-11" db="EMBL/GenBank/DDBJ databases">
        <authorList>
            <person name="Jaros S."/>
            <person name="Januszkiewicz K."/>
            <person name="Wedrychowicz H."/>
        </authorList>
    </citation>
    <scope>NUCLEOTIDE SEQUENCE [LARGE SCALE GENOMIC DNA]</scope>
    <source>
        <strain evidence="8 9">HD4</strain>
    </source>
</reference>
<dbReference type="PANTHER" id="PTHR11717">
    <property type="entry name" value="LOW MOLECULAR WEIGHT PROTEIN TYROSINE PHOSPHATASE"/>
    <property type="match status" value="1"/>
</dbReference>
<dbReference type="EC" id="3.1.3.48" evidence="2"/>
<dbReference type="GO" id="GO:0004725">
    <property type="term" value="F:protein tyrosine phosphatase activity"/>
    <property type="evidence" value="ECO:0007669"/>
    <property type="project" value="UniProtKB-EC"/>
</dbReference>
<dbReference type="RefSeq" id="WP_073089148.1">
    <property type="nucleotide sequence ID" value="NZ_FRBC01000009.1"/>
</dbReference>
<dbReference type="CDD" id="cd16343">
    <property type="entry name" value="LMWPTP"/>
    <property type="match status" value="1"/>
</dbReference>
<dbReference type="Gene3D" id="3.40.50.2300">
    <property type="match status" value="1"/>
</dbReference>
<dbReference type="OrthoDB" id="9784339at2"/>
<dbReference type="SMART" id="SM00226">
    <property type="entry name" value="LMWPc"/>
    <property type="match status" value="1"/>
</dbReference>
<dbReference type="PRINTS" id="PR00719">
    <property type="entry name" value="LMWPTPASE"/>
</dbReference>
<keyword evidence="4" id="KW-0904">Protein phosphatase</keyword>
<feature type="active site" description="Nucleophile" evidence="6">
    <location>
        <position position="8"/>
    </location>
</feature>
<feature type="active site" evidence="6">
    <location>
        <position position="14"/>
    </location>
</feature>
<evidence type="ECO:0000256" key="1">
    <source>
        <dbReference type="ARBA" id="ARBA00011063"/>
    </source>
</evidence>
<dbReference type="PANTHER" id="PTHR11717:SF7">
    <property type="entry name" value="LOW MOLECULAR WEIGHT PHOSPHOTYROSINE PROTEIN PHOSPHATASE"/>
    <property type="match status" value="1"/>
</dbReference>
<organism evidence="8 9">
    <name type="scientific">Selenomonas ruminantium</name>
    <dbReference type="NCBI Taxonomy" id="971"/>
    <lineage>
        <taxon>Bacteria</taxon>
        <taxon>Bacillati</taxon>
        <taxon>Bacillota</taxon>
        <taxon>Negativicutes</taxon>
        <taxon>Selenomonadales</taxon>
        <taxon>Selenomonadaceae</taxon>
        <taxon>Selenomonas</taxon>
    </lineage>
</organism>
<protein>
    <recommendedName>
        <fullName evidence="2">protein-tyrosine-phosphatase</fullName>
        <ecNumber evidence="2">3.1.3.48</ecNumber>
    </recommendedName>
</protein>
<dbReference type="EMBL" id="FRBC01000009">
    <property type="protein sequence ID" value="SHK60672.1"/>
    <property type="molecule type" value="Genomic_DNA"/>
</dbReference>
<dbReference type="InterPro" id="IPR023485">
    <property type="entry name" value="Ptyr_pPase"/>
</dbReference>
<evidence type="ECO:0000313" key="8">
    <source>
        <dbReference type="EMBL" id="SHK60672.1"/>
    </source>
</evidence>
<comment type="catalytic activity">
    <reaction evidence="5">
        <text>O-phospho-L-tyrosyl-[protein] + H2O = L-tyrosyl-[protein] + phosphate</text>
        <dbReference type="Rhea" id="RHEA:10684"/>
        <dbReference type="Rhea" id="RHEA-COMP:10136"/>
        <dbReference type="Rhea" id="RHEA-COMP:20101"/>
        <dbReference type="ChEBI" id="CHEBI:15377"/>
        <dbReference type="ChEBI" id="CHEBI:43474"/>
        <dbReference type="ChEBI" id="CHEBI:46858"/>
        <dbReference type="ChEBI" id="CHEBI:61978"/>
        <dbReference type="EC" id="3.1.3.48"/>
    </reaction>
</comment>
<dbReference type="InterPro" id="IPR050438">
    <property type="entry name" value="LMW_PTPase"/>
</dbReference>
<evidence type="ECO:0000313" key="9">
    <source>
        <dbReference type="Proteomes" id="UP000184263"/>
    </source>
</evidence>
<dbReference type="SUPFAM" id="SSF52788">
    <property type="entry name" value="Phosphotyrosine protein phosphatases I"/>
    <property type="match status" value="1"/>
</dbReference>
<comment type="similarity">
    <text evidence="1">Belongs to the low molecular weight phosphotyrosine protein phosphatase family.</text>
</comment>
<evidence type="ECO:0000256" key="4">
    <source>
        <dbReference type="ARBA" id="ARBA00022912"/>
    </source>
</evidence>
<sequence length="149" mass="17041">MKKILFLCHGNICRSTMAEFVMKELVRQAGKEAEILVDSKACRTDEIGSDTHPGTKAALTAHNIPFTKRKARQIQRADYDAYDYLVAMDEENMRDLMRLTGHDPQHKCHLLLSFAGEDREVADPWYTGNFEVTYQDVSKGCRAFLEQLI</sequence>